<evidence type="ECO:0000256" key="5">
    <source>
        <dbReference type="ARBA" id="ARBA00023136"/>
    </source>
</evidence>
<feature type="transmembrane region" description="Helical" evidence="7">
    <location>
        <begin position="169"/>
        <end position="192"/>
    </location>
</feature>
<dbReference type="GO" id="GO:0016020">
    <property type="term" value="C:membrane"/>
    <property type="evidence" value="ECO:0007669"/>
    <property type="project" value="UniProtKB-SubCell"/>
</dbReference>
<name>A0A7E6EIL6_9MOLL</name>
<feature type="transmembrane region" description="Helical" evidence="7">
    <location>
        <begin position="88"/>
        <end position="111"/>
    </location>
</feature>
<dbReference type="GO" id="GO:0006629">
    <property type="term" value="P:lipid metabolic process"/>
    <property type="evidence" value="ECO:0007669"/>
    <property type="project" value="InterPro"/>
</dbReference>
<dbReference type="PANTHER" id="PTHR23344:SF50">
    <property type="entry name" value="GP-PDE DOMAIN-CONTAINING PROTEIN"/>
    <property type="match status" value="1"/>
</dbReference>
<evidence type="ECO:0000259" key="8">
    <source>
        <dbReference type="PROSITE" id="PS51704"/>
    </source>
</evidence>
<keyword evidence="6" id="KW-0325">Glycoprotein</keyword>
<dbReference type="GO" id="GO:0008081">
    <property type="term" value="F:phosphoric diester hydrolase activity"/>
    <property type="evidence" value="ECO:0007669"/>
    <property type="project" value="InterPro"/>
</dbReference>
<dbReference type="InterPro" id="IPR017946">
    <property type="entry name" value="PLC-like_Pdiesterase_TIM-brl"/>
</dbReference>
<proteinExistence type="predicted"/>
<dbReference type="Pfam" id="PF03009">
    <property type="entry name" value="GDPD"/>
    <property type="match status" value="1"/>
</dbReference>
<dbReference type="PROSITE" id="PS51704">
    <property type="entry name" value="GP_PDE"/>
    <property type="match status" value="1"/>
</dbReference>
<feature type="transmembrane region" description="Helical" evidence="7">
    <location>
        <begin position="238"/>
        <end position="260"/>
    </location>
</feature>
<gene>
    <name evidence="10" type="primary">LOC115229605</name>
</gene>
<accession>A0A7E6EIL6</accession>
<keyword evidence="5 7" id="KW-0472">Membrane</keyword>
<evidence type="ECO:0000256" key="2">
    <source>
        <dbReference type="ARBA" id="ARBA00022692"/>
    </source>
</evidence>
<evidence type="ECO:0000313" key="10">
    <source>
        <dbReference type="RefSeq" id="XP_036355163.1"/>
    </source>
</evidence>
<feature type="transmembrane region" description="Helical" evidence="7">
    <location>
        <begin position="131"/>
        <end position="157"/>
    </location>
</feature>
<organism evidence="9 10">
    <name type="scientific">Octopus sinensis</name>
    <name type="common">East Asian common octopus</name>
    <dbReference type="NCBI Taxonomy" id="2607531"/>
    <lineage>
        <taxon>Eukaryota</taxon>
        <taxon>Metazoa</taxon>
        <taxon>Spiralia</taxon>
        <taxon>Lophotrochozoa</taxon>
        <taxon>Mollusca</taxon>
        <taxon>Cephalopoda</taxon>
        <taxon>Coleoidea</taxon>
        <taxon>Octopodiformes</taxon>
        <taxon>Octopoda</taxon>
        <taxon>Incirrata</taxon>
        <taxon>Octopodidae</taxon>
        <taxon>Octopus</taxon>
    </lineage>
</organism>
<keyword evidence="3" id="KW-0378">Hydrolase</keyword>
<evidence type="ECO:0000313" key="9">
    <source>
        <dbReference type="Proteomes" id="UP000515154"/>
    </source>
</evidence>
<keyword evidence="9" id="KW-1185">Reference proteome</keyword>
<feature type="transmembrane region" description="Helical" evidence="7">
    <location>
        <begin position="204"/>
        <end position="226"/>
    </location>
</feature>
<dbReference type="Gene3D" id="3.20.20.190">
    <property type="entry name" value="Phosphatidylinositol (PI) phosphodiesterase"/>
    <property type="match status" value="1"/>
</dbReference>
<comment type="subcellular location">
    <subcellularLocation>
        <location evidence="1">Membrane</location>
        <topology evidence="1">Multi-pass membrane protein</topology>
    </subcellularLocation>
</comment>
<dbReference type="KEGG" id="osn:115229605"/>
<reference evidence="10" key="1">
    <citation type="submission" date="2025-08" db="UniProtKB">
        <authorList>
            <consortium name="RefSeq"/>
        </authorList>
    </citation>
    <scope>IDENTIFICATION</scope>
</reference>
<evidence type="ECO:0000256" key="6">
    <source>
        <dbReference type="ARBA" id="ARBA00023180"/>
    </source>
</evidence>
<feature type="transmembrane region" description="Helical" evidence="7">
    <location>
        <begin position="551"/>
        <end position="572"/>
    </location>
</feature>
<dbReference type="InterPro" id="IPR030395">
    <property type="entry name" value="GP_PDE_dom"/>
</dbReference>
<protein>
    <submittedName>
        <fullName evidence="10">Glycerophosphodiester phosphodiesterase domain-containing protein 5-like</fullName>
    </submittedName>
</protein>
<dbReference type="RefSeq" id="XP_036355163.1">
    <property type="nucleotide sequence ID" value="XM_036499270.1"/>
</dbReference>
<keyword evidence="4 7" id="KW-1133">Transmembrane helix</keyword>
<dbReference type="AlphaFoldDB" id="A0A7E6EIL6"/>
<evidence type="ECO:0000256" key="1">
    <source>
        <dbReference type="ARBA" id="ARBA00004141"/>
    </source>
</evidence>
<dbReference type="Proteomes" id="UP000515154">
    <property type="component" value="Unplaced"/>
</dbReference>
<evidence type="ECO:0000256" key="4">
    <source>
        <dbReference type="ARBA" id="ARBA00022989"/>
    </source>
</evidence>
<sequence length="618" mass="71541">MSRDGTYGGNAELAAISELYNVASIQKVTERKVLVLYNGELDNGHYDALFPINDHKHERNVEGNETSQDSEKDKRMRIQTLKKMIKDLIILVILLITFIYMTFYLYFWLVLDNYSDDFNWYFTVKFKLKYLPWYTMILCRIGIGSGYLAILVGLSIYRISMGHEVHIHPFHVVMIIINFLSCIGYTIALNTFWPSVWAMLKLSFQIVGPFIHVGLIVIFTILTWILIRQWYILDRFRLKLLTLVAYMAILVGLYVIPLFIESPCVRPADSLPSKPRLFAHRGASGIAPENTLVAFQLAANQSVYGFESDVRISLDGIPFILHDKTLRRTTNIEEVYPDRVDDDASTFTFDELRKLNAGSWFLEEDPMDVVGSLTDKTKEIYNNQTIMSLEELIDLANLTGKNIFIDVQIPVKENPYYHTAYKKAVDVILNTGILPKQIWWFSKVYHSAYTTNFTQTGTSYLPVEDLVKLHISNFNARYDSLSEDEILLFTFIFIVFRQYRESNITTNVYLVNSYWLFSLYWCLGVQSVTTDECHVLNKIEKPLWHLTPGTYLMTWVSVDIISAIIIITILIVQWVRLLGTRFNPETISLHSQQTMTILTDQYHSTSRPMKENLLFTAD</sequence>
<evidence type="ECO:0000256" key="7">
    <source>
        <dbReference type="SAM" id="Phobius"/>
    </source>
</evidence>
<dbReference type="SUPFAM" id="SSF51695">
    <property type="entry name" value="PLC-like phosphodiesterases"/>
    <property type="match status" value="1"/>
</dbReference>
<evidence type="ECO:0000256" key="3">
    <source>
        <dbReference type="ARBA" id="ARBA00022801"/>
    </source>
</evidence>
<keyword evidence="2 7" id="KW-0812">Transmembrane</keyword>
<dbReference type="PANTHER" id="PTHR23344">
    <property type="entry name" value="GLYCEROPHOSPHORYL DIESTER PHOSPHODIESTERASE"/>
    <property type="match status" value="1"/>
</dbReference>
<feature type="domain" description="GP-PDE" evidence="8">
    <location>
        <begin position="275"/>
        <end position="540"/>
    </location>
</feature>